<dbReference type="RefSeq" id="WP_132953907.1">
    <property type="nucleotide sequence ID" value="NZ_CALJUB010000025.1"/>
</dbReference>
<evidence type="ECO:0000256" key="8">
    <source>
        <dbReference type="RuleBase" id="RU363041"/>
    </source>
</evidence>
<keyword evidence="3" id="KW-0813">Transport</keyword>
<evidence type="ECO:0000313" key="10">
    <source>
        <dbReference type="EMBL" id="UOO78987.1"/>
    </source>
</evidence>
<evidence type="ECO:0000256" key="7">
    <source>
        <dbReference type="ARBA" id="ARBA00023136"/>
    </source>
</evidence>
<evidence type="ECO:0000313" key="11">
    <source>
        <dbReference type="Proteomes" id="UP000294721"/>
    </source>
</evidence>
<evidence type="ECO:0000256" key="2">
    <source>
        <dbReference type="ARBA" id="ARBA00009142"/>
    </source>
</evidence>
<name>A0AAE9GVU4_9NEIS</name>
<dbReference type="Pfam" id="PF01925">
    <property type="entry name" value="TauE"/>
    <property type="match status" value="1"/>
</dbReference>
<evidence type="ECO:0000256" key="6">
    <source>
        <dbReference type="ARBA" id="ARBA00022989"/>
    </source>
</evidence>
<evidence type="ECO:0000256" key="1">
    <source>
        <dbReference type="ARBA" id="ARBA00004651"/>
    </source>
</evidence>
<dbReference type="PANTHER" id="PTHR30269">
    <property type="entry name" value="TRANSMEMBRANE PROTEIN YFCA"/>
    <property type="match status" value="1"/>
</dbReference>
<dbReference type="PANTHER" id="PTHR30269:SF0">
    <property type="entry name" value="MEMBRANE TRANSPORTER PROTEIN YFCA-RELATED"/>
    <property type="match status" value="1"/>
</dbReference>
<feature type="transmembrane region" description="Helical" evidence="8">
    <location>
        <begin position="6"/>
        <end position="24"/>
    </location>
</feature>
<organism evidence="10 12">
    <name type="scientific">Uruburuella suis</name>
    <dbReference type="NCBI Taxonomy" id="252130"/>
    <lineage>
        <taxon>Bacteria</taxon>
        <taxon>Pseudomonadati</taxon>
        <taxon>Pseudomonadota</taxon>
        <taxon>Betaproteobacteria</taxon>
        <taxon>Neisseriales</taxon>
        <taxon>Neisseriaceae</taxon>
        <taxon>Uruburuella</taxon>
    </lineage>
</organism>
<dbReference type="InterPro" id="IPR002781">
    <property type="entry name" value="TM_pro_TauE-like"/>
</dbReference>
<comment type="subcellular location">
    <subcellularLocation>
        <location evidence="1 8">Cell membrane</location>
        <topology evidence="1 8">Multi-pass membrane protein</topology>
    </subcellularLocation>
</comment>
<dbReference type="GO" id="GO:0005886">
    <property type="term" value="C:plasma membrane"/>
    <property type="evidence" value="ECO:0007669"/>
    <property type="project" value="UniProtKB-SubCell"/>
</dbReference>
<protein>
    <recommendedName>
        <fullName evidence="8">Probable membrane transporter protein</fullName>
    </recommendedName>
</protein>
<feature type="transmembrane region" description="Helical" evidence="8">
    <location>
        <begin position="106"/>
        <end position="123"/>
    </location>
</feature>
<sequence>MDLNVYQYLLLAALGVAAGVINMMAGGGSNLILPVLMMFGVPADIANGSNRVGVLLQSVSGLQGFRHAGKLPTQDLPAILWPTLIGGLFGALVASFAPVAVLKPMLLITMLSVAAFAFFKRSALVHPSGTLPITVAENPKSRIGLWLVGVYGGFVQAGAGFVMLPVLAGMLRYDLVRANALKVCCTLGFTLVSLAVFIWRGQVWWDIGLVLAAGSIIGAKIGVKTTVKLKPNTLRWILFVMTLVAVVMALIN</sequence>
<evidence type="ECO:0000256" key="3">
    <source>
        <dbReference type="ARBA" id="ARBA00022448"/>
    </source>
</evidence>
<evidence type="ECO:0000313" key="9">
    <source>
        <dbReference type="EMBL" id="TCP06038.1"/>
    </source>
</evidence>
<evidence type="ECO:0000256" key="5">
    <source>
        <dbReference type="ARBA" id="ARBA00022692"/>
    </source>
</evidence>
<dbReference type="EMBL" id="CP091507">
    <property type="protein sequence ID" value="UOO78987.1"/>
    <property type="molecule type" value="Genomic_DNA"/>
</dbReference>
<dbReference type="KEGG" id="usu:LVJ78_09850"/>
<keyword evidence="4 8" id="KW-1003">Cell membrane</keyword>
<evidence type="ECO:0000313" key="12">
    <source>
        <dbReference type="Proteomes" id="UP000829756"/>
    </source>
</evidence>
<gene>
    <name evidence="9" type="ORF">EV680_11429</name>
    <name evidence="10" type="ORF">LVJ78_09850</name>
</gene>
<reference evidence="10" key="3">
    <citation type="journal article" date="2022" name="Res Sq">
        <title>Evolution of multicellular longitudinally dividing oral cavity symbionts (Neisseriaceae).</title>
        <authorList>
            <person name="Nyongesa S."/>
            <person name="Weber P."/>
            <person name="Bernet E."/>
            <person name="Pullido F."/>
            <person name="Nieckarz M."/>
            <person name="Delaby M."/>
            <person name="Nieves C."/>
            <person name="Viehboeck T."/>
            <person name="Krause N."/>
            <person name="Rivera-Millot A."/>
            <person name="Nakamura A."/>
            <person name="Vischer N."/>
            <person name="VanNieuwenhze M."/>
            <person name="Brun Y."/>
            <person name="Cava F."/>
            <person name="Bulgheresi S."/>
            <person name="Veyrier F."/>
        </authorList>
    </citation>
    <scope>NUCLEOTIDE SEQUENCE</scope>
    <source>
        <strain evidence="10">1258/02</strain>
    </source>
</reference>
<proteinExistence type="inferred from homology"/>
<reference evidence="10" key="2">
    <citation type="submission" date="2021-12" db="EMBL/GenBank/DDBJ databases">
        <authorList>
            <person name="Veyrier F.J."/>
        </authorList>
    </citation>
    <scope>NUCLEOTIDE SEQUENCE</scope>
    <source>
        <strain evidence="10">1258/02</strain>
    </source>
</reference>
<feature type="transmembrane region" description="Helical" evidence="8">
    <location>
        <begin position="79"/>
        <end position="99"/>
    </location>
</feature>
<comment type="similarity">
    <text evidence="2 8">Belongs to the 4-toluene sulfonate uptake permease (TSUP) (TC 2.A.102) family.</text>
</comment>
<keyword evidence="6 8" id="KW-1133">Transmembrane helix</keyword>
<feature type="transmembrane region" description="Helical" evidence="8">
    <location>
        <begin position="204"/>
        <end position="222"/>
    </location>
</feature>
<accession>A0AAE9GVU4</accession>
<dbReference type="Proteomes" id="UP000294721">
    <property type="component" value="Unassembled WGS sequence"/>
</dbReference>
<keyword evidence="5 8" id="KW-0812">Transmembrane</keyword>
<feature type="transmembrane region" description="Helical" evidence="8">
    <location>
        <begin position="234"/>
        <end position="251"/>
    </location>
</feature>
<dbReference type="AlphaFoldDB" id="A0AAE9GVU4"/>
<feature type="transmembrane region" description="Helical" evidence="8">
    <location>
        <begin position="143"/>
        <end position="168"/>
    </location>
</feature>
<keyword evidence="11" id="KW-1185">Reference proteome</keyword>
<keyword evidence="7 8" id="KW-0472">Membrane</keyword>
<dbReference type="InterPro" id="IPR052017">
    <property type="entry name" value="TSUP"/>
</dbReference>
<dbReference type="Proteomes" id="UP000829756">
    <property type="component" value="Chromosome"/>
</dbReference>
<feature type="transmembrane region" description="Helical" evidence="8">
    <location>
        <begin position="180"/>
        <end position="198"/>
    </location>
</feature>
<evidence type="ECO:0000256" key="4">
    <source>
        <dbReference type="ARBA" id="ARBA00022475"/>
    </source>
</evidence>
<reference evidence="9 11" key="1">
    <citation type="submission" date="2019-03" db="EMBL/GenBank/DDBJ databases">
        <title>Genomic Encyclopedia of Type Strains, Phase IV (KMG-IV): sequencing the most valuable type-strain genomes for metagenomic binning, comparative biology and taxonomic classification.</title>
        <authorList>
            <person name="Goeker M."/>
        </authorList>
    </citation>
    <scope>NUCLEOTIDE SEQUENCE [LARGE SCALE GENOMIC DNA]</scope>
    <source>
        <strain evidence="9 11">DSM 17474</strain>
    </source>
</reference>
<dbReference type="EMBL" id="SLXE01000014">
    <property type="protein sequence ID" value="TCP06038.1"/>
    <property type="molecule type" value="Genomic_DNA"/>
</dbReference>